<dbReference type="STRING" id="554343.AS194_12690"/>
<dbReference type="EMBL" id="LNDJ01000131">
    <property type="protein sequence ID" value="KRU21257.1"/>
    <property type="molecule type" value="Genomic_DNA"/>
</dbReference>
<proteinExistence type="predicted"/>
<dbReference type="Proteomes" id="UP000051202">
    <property type="component" value="Unassembled WGS sequence"/>
</dbReference>
<comment type="caution">
    <text evidence="1">The sequence shown here is derived from an EMBL/GenBank/DDBJ whole genome shotgun (WGS) entry which is preliminary data.</text>
</comment>
<gene>
    <name evidence="1" type="ORF">AS194_12690</name>
</gene>
<accession>A0A0T6DMM1</accession>
<dbReference type="AlphaFoldDB" id="A0A0T6DMM1"/>
<sequence>MKTSQAEQAYWDALNRLQDGTAKIVNTKSSRFKFTRDAVGREAGKGKGYVRNERYPELCEAITKAEEERKNRAQEKPNTSTKLKHEKELKIKANLKYDMIKEEYDIIMQDYLNILRQNFELQRELADSPHIRLVKRSNK</sequence>
<organism evidence="1 2">
    <name type="scientific">Psychrobacter piscatorii</name>
    <dbReference type="NCBI Taxonomy" id="554343"/>
    <lineage>
        <taxon>Bacteria</taxon>
        <taxon>Pseudomonadati</taxon>
        <taxon>Pseudomonadota</taxon>
        <taxon>Gammaproteobacteria</taxon>
        <taxon>Moraxellales</taxon>
        <taxon>Moraxellaceae</taxon>
        <taxon>Psychrobacter</taxon>
    </lineage>
</organism>
<reference evidence="1 2" key="1">
    <citation type="submission" date="2015-11" db="EMBL/GenBank/DDBJ databases">
        <title>Permanent draft genome of Psychrobacter piscatorii LQ58.</title>
        <authorList>
            <person name="Zhou M."/>
            <person name="Dong B."/>
            <person name="Liu Q."/>
        </authorList>
    </citation>
    <scope>NUCLEOTIDE SEQUENCE [LARGE SCALE GENOMIC DNA]</scope>
    <source>
        <strain evidence="1 2">LQ58</strain>
    </source>
</reference>
<evidence type="ECO:0000313" key="1">
    <source>
        <dbReference type="EMBL" id="KRU21257.1"/>
    </source>
</evidence>
<keyword evidence="2" id="KW-1185">Reference proteome</keyword>
<dbReference type="RefSeq" id="WP_057758729.1">
    <property type="nucleotide sequence ID" value="NZ_LNDJ01000131.1"/>
</dbReference>
<evidence type="ECO:0000313" key="2">
    <source>
        <dbReference type="Proteomes" id="UP000051202"/>
    </source>
</evidence>
<name>A0A0T6DMM1_9GAMM</name>
<protein>
    <submittedName>
        <fullName evidence="1">Uncharacterized protein</fullName>
    </submittedName>
</protein>